<dbReference type="InterPro" id="IPR017850">
    <property type="entry name" value="Alkaline_phosphatase_core_sf"/>
</dbReference>
<dbReference type="PANTHER" id="PTHR43737:SF1">
    <property type="entry name" value="DUF1501 DOMAIN-CONTAINING PROTEIN"/>
    <property type="match status" value="1"/>
</dbReference>
<dbReference type="SUPFAM" id="SSF53649">
    <property type="entry name" value="Alkaline phosphatase-like"/>
    <property type="match status" value="1"/>
</dbReference>
<dbReference type="AlphaFoldDB" id="A0A7V8VGI9"/>
<gene>
    <name evidence="1" type="ORF">H0921_15890</name>
</gene>
<reference evidence="1 2" key="1">
    <citation type="submission" date="2020-07" db="EMBL/GenBank/DDBJ databases">
        <title>Thermogemmata thermophila gen. nov., sp. nov., a novel moderate thermophilic planctomycete from a Kamchatka hot spring.</title>
        <authorList>
            <person name="Elcheninov A.G."/>
            <person name="Podosokorskaya O.A."/>
            <person name="Kovaleva O.L."/>
            <person name="Novikov A."/>
            <person name="Bonch-Osmolovskaya E.A."/>
            <person name="Toshchakov S.V."/>
            <person name="Kublanov I.V."/>
        </authorList>
    </citation>
    <scope>NUCLEOTIDE SEQUENCE [LARGE SCALE GENOMIC DNA]</scope>
    <source>
        <strain evidence="1 2">2918</strain>
    </source>
</reference>
<evidence type="ECO:0000313" key="2">
    <source>
        <dbReference type="Proteomes" id="UP000542342"/>
    </source>
</evidence>
<dbReference type="RefSeq" id="WP_194539498.1">
    <property type="nucleotide sequence ID" value="NZ_JACEFB010000016.1"/>
</dbReference>
<keyword evidence="2" id="KW-1185">Reference proteome</keyword>
<dbReference type="PANTHER" id="PTHR43737">
    <property type="entry name" value="BLL7424 PROTEIN"/>
    <property type="match status" value="1"/>
</dbReference>
<comment type="caution">
    <text evidence="1">The sequence shown here is derived from an EMBL/GenBank/DDBJ whole genome shotgun (WGS) entry which is preliminary data.</text>
</comment>
<dbReference type="Pfam" id="PF07394">
    <property type="entry name" value="DUF1501"/>
    <property type="match status" value="1"/>
</dbReference>
<dbReference type="InterPro" id="IPR010869">
    <property type="entry name" value="DUF1501"/>
</dbReference>
<organism evidence="1 2">
    <name type="scientific">Thermogemmata fonticola</name>
    <dbReference type="NCBI Taxonomy" id="2755323"/>
    <lineage>
        <taxon>Bacteria</taxon>
        <taxon>Pseudomonadati</taxon>
        <taxon>Planctomycetota</taxon>
        <taxon>Planctomycetia</taxon>
        <taxon>Gemmatales</taxon>
        <taxon>Gemmataceae</taxon>
        <taxon>Thermogemmata</taxon>
    </lineage>
</organism>
<protein>
    <submittedName>
        <fullName evidence="1">DUF1501 domain-containing protein</fullName>
    </submittedName>
</protein>
<accession>A0A7V8VGI9</accession>
<dbReference type="Proteomes" id="UP000542342">
    <property type="component" value="Unassembled WGS sequence"/>
</dbReference>
<dbReference type="EMBL" id="JACEFB010000016">
    <property type="protein sequence ID" value="MBA2227639.1"/>
    <property type="molecule type" value="Genomic_DNA"/>
</dbReference>
<name>A0A7V8VGI9_9BACT</name>
<evidence type="ECO:0000313" key="1">
    <source>
        <dbReference type="EMBL" id="MBA2227639.1"/>
    </source>
</evidence>
<proteinExistence type="predicted"/>
<sequence>MNRRHFLTIGGSTLFGLTWADILRAQAVTEVGRPQPKARQMICLWLGGGPPHRDSFDPKPDAPAEFRSSFQTIRTNVPGIHVTELLPRMARIADKYTIIRSCTTGDARADHAKDTYYWLTGNRRREPQTPKYPTYGSVVAKLRPAPPGIPSFISFEGANVLVDSYLGSAVAPLVFSDQQARAMREMLTVPQAQLTLFDRERNLVHAFNRLRYQLDKFEPLLEGRDRFQQNAFDMLRSARIAQALDLSKESPRNLQRYGATSENRARGGRSACEAVLLARRLIEAGVPFVHLRLLSWDFHDDNDGGCRNNWPSIDSAVSSLLEDLDERGLLKTTIVTLLGEMGRTPWRQGGGGKGTDHWPVQFVVVAGGGFKGGTVVGTTDYRAAQITDKLYYVESFARTIYTLLGINPDQELLTTDGRPIKIVVQDRPLIREALA</sequence>